<dbReference type="Pfam" id="PF11218">
    <property type="entry name" value="DUF3011"/>
    <property type="match status" value="1"/>
</dbReference>
<gene>
    <name evidence="2" type="ORF">CR938_11575</name>
</gene>
<comment type="caution">
    <text evidence="2">The sequence shown here is derived from an EMBL/GenBank/DDBJ whole genome shotgun (WGS) entry which is preliminary data.</text>
</comment>
<keyword evidence="3" id="KW-1185">Reference proteome</keyword>
<name>A0A921TDA6_9GAMM</name>
<dbReference type="RefSeq" id="WP_162125167.1">
    <property type="nucleotide sequence ID" value="NZ_PDWK01000065.1"/>
</dbReference>
<organism evidence="2 3">
    <name type="scientific">Pseudoxanthomonas taiwanensis</name>
    <dbReference type="NCBI Taxonomy" id="176598"/>
    <lineage>
        <taxon>Bacteria</taxon>
        <taxon>Pseudomonadati</taxon>
        <taxon>Pseudomonadota</taxon>
        <taxon>Gammaproteobacteria</taxon>
        <taxon>Lysobacterales</taxon>
        <taxon>Lysobacteraceae</taxon>
        <taxon>Pseudoxanthomonas</taxon>
    </lineage>
</organism>
<dbReference type="EMBL" id="PDWK01000065">
    <property type="protein sequence ID" value="KAF1687423.1"/>
    <property type="molecule type" value="Genomic_DNA"/>
</dbReference>
<evidence type="ECO:0008006" key="4">
    <source>
        <dbReference type="Google" id="ProtNLM"/>
    </source>
</evidence>
<evidence type="ECO:0000313" key="2">
    <source>
        <dbReference type="EMBL" id="KAF1687423.1"/>
    </source>
</evidence>
<evidence type="ECO:0000313" key="3">
    <source>
        <dbReference type="Proteomes" id="UP000717981"/>
    </source>
</evidence>
<proteinExistence type="predicted"/>
<feature type="chain" id="PRO_5037988883" description="DUF3011 domain-containing protein" evidence="1">
    <location>
        <begin position="40"/>
        <end position="246"/>
    </location>
</feature>
<sequence>MTAPRRQGSAHHSRLRRVLVRLATCGALAWLGGAGPALAQEERDGFVRCQSKGMARVHCPMDTSRGVDLVRQLSEQPCIREAGWGVDQYGVWVALGCRAEFRARPADAAPDDAPRRRVVRCESSGSKRSCAVSLRGAPVRLLHQLSAWPCRRGESWGVGRNEVWVARGCQGEFEIGDREAGFPPGPRHLLCESKGRARRFCGITIEHGASMVRQLSGTPCEEGRTWGWDGDGVWVTGGCRAEFRVD</sequence>
<keyword evidence="1" id="KW-0732">Signal</keyword>
<accession>A0A921TDA6</accession>
<feature type="signal peptide" evidence="1">
    <location>
        <begin position="1"/>
        <end position="39"/>
    </location>
</feature>
<protein>
    <recommendedName>
        <fullName evidence="4">DUF3011 domain-containing protein</fullName>
    </recommendedName>
</protein>
<dbReference type="InterPro" id="IPR021381">
    <property type="entry name" value="DUF3011"/>
</dbReference>
<dbReference type="OrthoDB" id="6052310at2"/>
<dbReference type="Proteomes" id="UP000717981">
    <property type="component" value="Unassembled WGS sequence"/>
</dbReference>
<evidence type="ECO:0000256" key="1">
    <source>
        <dbReference type="SAM" id="SignalP"/>
    </source>
</evidence>
<reference evidence="2" key="1">
    <citation type="submission" date="2017-10" db="EMBL/GenBank/DDBJ databases">
        <title>Whole genome sequencing of members of genus Pseudoxanthomonas.</title>
        <authorList>
            <person name="Kumar S."/>
            <person name="Bansal K."/>
            <person name="Kaur A."/>
            <person name="Patil P."/>
            <person name="Sharma S."/>
            <person name="Patil P.B."/>
        </authorList>
    </citation>
    <scope>NUCLEOTIDE SEQUENCE</scope>
    <source>
        <strain evidence="2">DSM 22914</strain>
    </source>
</reference>
<dbReference type="AlphaFoldDB" id="A0A921TDA6"/>